<gene>
    <name evidence="2" type="ORF">JBS370_LOCUS36008</name>
</gene>
<evidence type="ECO:0000313" key="2">
    <source>
        <dbReference type="EMBL" id="CAF4190737.1"/>
    </source>
</evidence>
<feature type="non-terminal residue" evidence="2">
    <location>
        <position position="160"/>
    </location>
</feature>
<feature type="compositionally biased region" description="Acidic residues" evidence="1">
    <location>
        <begin position="20"/>
        <end position="29"/>
    </location>
</feature>
<name>A0A820AKS7_9BILA</name>
<organism evidence="2 3">
    <name type="scientific">Rotaria sordida</name>
    <dbReference type="NCBI Taxonomy" id="392033"/>
    <lineage>
        <taxon>Eukaryota</taxon>
        <taxon>Metazoa</taxon>
        <taxon>Spiralia</taxon>
        <taxon>Gnathifera</taxon>
        <taxon>Rotifera</taxon>
        <taxon>Eurotatoria</taxon>
        <taxon>Bdelloidea</taxon>
        <taxon>Philodinida</taxon>
        <taxon>Philodinidae</taxon>
        <taxon>Rotaria</taxon>
    </lineage>
</organism>
<protein>
    <submittedName>
        <fullName evidence="2">Uncharacterized protein</fullName>
    </submittedName>
</protein>
<evidence type="ECO:0000256" key="1">
    <source>
        <dbReference type="SAM" id="MobiDB-lite"/>
    </source>
</evidence>
<proteinExistence type="predicted"/>
<evidence type="ECO:0000313" key="3">
    <source>
        <dbReference type="Proteomes" id="UP000663836"/>
    </source>
</evidence>
<dbReference type="AlphaFoldDB" id="A0A820AKS7"/>
<sequence length="160" mass="18105">MDEDTILPNFNLDATSLFTSDEDDSDDGDNNLMETTQYSTPTAQENRFNQTLTKATTNELQMTIPLSTPIRPSLVRQRPTTTTTTKDIVVIDLVTPKKSPQNFHQPNYIRRTIHFFNQQRLSILPTFPISNNDENNGSDLLLANVSPIQLSPIELARRQA</sequence>
<dbReference type="EMBL" id="CAJOBD010013463">
    <property type="protein sequence ID" value="CAF4190737.1"/>
    <property type="molecule type" value="Genomic_DNA"/>
</dbReference>
<feature type="region of interest" description="Disordered" evidence="1">
    <location>
        <begin position="16"/>
        <end position="36"/>
    </location>
</feature>
<accession>A0A820AKS7</accession>
<reference evidence="2" key="1">
    <citation type="submission" date="2021-02" db="EMBL/GenBank/DDBJ databases">
        <authorList>
            <person name="Nowell W R."/>
        </authorList>
    </citation>
    <scope>NUCLEOTIDE SEQUENCE</scope>
</reference>
<dbReference type="Proteomes" id="UP000663836">
    <property type="component" value="Unassembled WGS sequence"/>
</dbReference>
<comment type="caution">
    <text evidence="2">The sequence shown here is derived from an EMBL/GenBank/DDBJ whole genome shotgun (WGS) entry which is preliminary data.</text>
</comment>